<dbReference type="KEGG" id="pic:PICST_37347"/>
<feature type="transmembrane region" description="Helical" evidence="7">
    <location>
        <begin position="199"/>
        <end position="218"/>
    </location>
</feature>
<dbReference type="InParanoid" id="A3GH09"/>
<evidence type="ECO:0000256" key="6">
    <source>
        <dbReference type="SAM" id="MobiDB-lite"/>
    </source>
</evidence>
<feature type="transmembrane region" description="Helical" evidence="7">
    <location>
        <begin position="79"/>
        <end position="98"/>
    </location>
</feature>
<dbReference type="OrthoDB" id="10021397at2759"/>
<dbReference type="GeneID" id="4851558"/>
<dbReference type="InterPro" id="IPR011701">
    <property type="entry name" value="MFS"/>
</dbReference>
<dbReference type="PROSITE" id="PS50850">
    <property type="entry name" value="MFS"/>
    <property type="match status" value="1"/>
</dbReference>
<feature type="transmembrane region" description="Helical" evidence="7">
    <location>
        <begin position="272"/>
        <end position="292"/>
    </location>
</feature>
<comment type="subcellular location">
    <subcellularLocation>
        <location evidence="1">Membrane</location>
        <topology evidence="1">Multi-pass membrane protein</topology>
    </subcellularLocation>
</comment>
<dbReference type="EMBL" id="AAVQ01000001">
    <property type="protein sequence ID" value="EAZ64011.1"/>
    <property type="molecule type" value="Genomic_DNA"/>
</dbReference>
<evidence type="ECO:0000256" key="4">
    <source>
        <dbReference type="ARBA" id="ARBA00022989"/>
    </source>
</evidence>
<keyword evidence="5 7" id="KW-0472">Membrane</keyword>
<feature type="transmembrane region" description="Helical" evidence="7">
    <location>
        <begin position="42"/>
        <end position="67"/>
    </location>
</feature>
<evidence type="ECO:0000256" key="7">
    <source>
        <dbReference type="SAM" id="Phobius"/>
    </source>
</evidence>
<evidence type="ECO:0000259" key="8">
    <source>
        <dbReference type="PROSITE" id="PS50850"/>
    </source>
</evidence>
<dbReference type="SUPFAM" id="SSF103473">
    <property type="entry name" value="MFS general substrate transporter"/>
    <property type="match status" value="1"/>
</dbReference>
<proteinExistence type="inferred from homology"/>
<dbReference type="eggNOG" id="KOG0254">
    <property type="taxonomic scope" value="Eukaryota"/>
</dbReference>
<evidence type="ECO:0000256" key="1">
    <source>
        <dbReference type="ARBA" id="ARBA00004141"/>
    </source>
</evidence>
<evidence type="ECO:0000313" key="9">
    <source>
        <dbReference type="EMBL" id="EAZ64011.1"/>
    </source>
</evidence>
<dbReference type="PANTHER" id="PTHR23501">
    <property type="entry name" value="MAJOR FACILITATOR SUPERFAMILY"/>
    <property type="match status" value="1"/>
</dbReference>
<evidence type="ECO:0000313" key="10">
    <source>
        <dbReference type="Proteomes" id="UP000002258"/>
    </source>
</evidence>
<dbReference type="OMA" id="ISYTGHY"/>
<comment type="similarity">
    <text evidence="2">Belongs to the major facilitator superfamily.</text>
</comment>
<keyword evidence="3 7" id="KW-0812">Transmembrane</keyword>
<feature type="transmembrane region" description="Helical" evidence="7">
    <location>
        <begin position="304"/>
        <end position="327"/>
    </location>
</feature>
<dbReference type="Pfam" id="PF07690">
    <property type="entry name" value="MFS_1"/>
    <property type="match status" value="1"/>
</dbReference>
<dbReference type="InterPro" id="IPR020846">
    <property type="entry name" value="MFS_dom"/>
</dbReference>
<organism evidence="9 10">
    <name type="scientific">Scheffersomyces stipitis (strain ATCC 58785 / CBS 6054 / NBRC 10063 / NRRL Y-11545)</name>
    <name type="common">Yeast</name>
    <name type="synonym">Pichia stipitis</name>
    <dbReference type="NCBI Taxonomy" id="322104"/>
    <lineage>
        <taxon>Eukaryota</taxon>
        <taxon>Fungi</taxon>
        <taxon>Dikarya</taxon>
        <taxon>Ascomycota</taxon>
        <taxon>Saccharomycotina</taxon>
        <taxon>Pichiomycetes</taxon>
        <taxon>Debaryomycetaceae</taxon>
        <taxon>Scheffersomyces</taxon>
    </lineage>
</organism>
<keyword evidence="10" id="KW-1185">Reference proteome</keyword>
<dbReference type="STRING" id="322104.A3GH09"/>
<gene>
    <name evidence="9" type="primary">SGE1.3</name>
    <name evidence="9" type="ORF">PICST_37347</name>
</gene>
<accession>A3GH09</accession>
<reference evidence="9 10" key="1">
    <citation type="journal article" date="2007" name="Nat. Biotechnol.">
        <title>Genome sequence of the lignocellulose-bioconverting and xylose-fermenting yeast Pichia stipitis.</title>
        <authorList>
            <person name="Jeffries T.W."/>
            <person name="Grigoriev I.V."/>
            <person name="Grimwood J."/>
            <person name="Laplaza J.M."/>
            <person name="Aerts A."/>
            <person name="Salamov A."/>
            <person name="Schmutz J."/>
            <person name="Lindquist E."/>
            <person name="Dehal P."/>
            <person name="Shapiro H."/>
            <person name="Jin Y.S."/>
            <person name="Passoth V."/>
            <person name="Richardson P.M."/>
        </authorList>
    </citation>
    <scope>NUCLEOTIDE SEQUENCE [LARGE SCALE GENOMIC DNA]</scope>
    <source>
        <strain evidence="10">ATCC 58785 / CBS 6054 / NBRC 10063 / NRRL Y-11545</strain>
    </source>
</reference>
<feature type="compositionally biased region" description="Basic and acidic residues" evidence="6">
    <location>
        <begin position="550"/>
        <end position="559"/>
    </location>
</feature>
<feature type="transmembrane region" description="Helical" evidence="7">
    <location>
        <begin position="135"/>
        <end position="156"/>
    </location>
</feature>
<keyword evidence="4 7" id="KW-1133">Transmembrane helix</keyword>
<dbReference type="GO" id="GO:0022857">
    <property type="term" value="F:transmembrane transporter activity"/>
    <property type="evidence" value="ECO:0007669"/>
    <property type="project" value="InterPro"/>
</dbReference>
<feature type="region of interest" description="Disordered" evidence="6">
    <location>
        <begin position="548"/>
        <end position="569"/>
    </location>
</feature>
<dbReference type="InterPro" id="IPR036259">
    <property type="entry name" value="MFS_trans_sf"/>
</dbReference>
<evidence type="ECO:0000256" key="2">
    <source>
        <dbReference type="ARBA" id="ARBA00008335"/>
    </source>
</evidence>
<feature type="transmembrane region" description="Helical" evidence="7">
    <location>
        <begin position="168"/>
        <end position="187"/>
    </location>
</feature>
<dbReference type="GO" id="GO:0005886">
    <property type="term" value="C:plasma membrane"/>
    <property type="evidence" value="ECO:0007669"/>
    <property type="project" value="TreeGrafter"/>
</dbReference>
<protein>
    <submittedName>
        <fullName evidence="9">Suppressor of gal11 null</fullName>
    </submittedName>
</protein>
<name>A3GH09_PICST</name>
<dbReference type="RefSeq" id="XP_001388034.1">
    <property type="nucleotide sequence ID" value="XM_001387997.1"/>
</dbReference>
<dbReference type="Gene3D" id="1.20.1250.20">
    <property type="entry name" value="MFS general substrate transporter like domains"/>
    <property type="match status" value="2"/>
</dbReference>
<dbReference type="AlphaFoldDB" id="A3GH09"/>
<feature type="transmembrane region" description="Helical" evidence="7">
    <location>
        <begin position="239"/>
        <end position="260"/>
    </location>
</feature>
<evidence type="ECO:0000256" key="5">
    <source>
        <dbReference type="ARBA" id="ARBA00023136"/>
    </source>
</evidence>
<dbReference type="HOGENOM" id="CLU_000960_22_0_1"/>
<comment type="caution">
    <text evidence="9">The sequence shown here is derived from an EMBL/GenBank/DDBJ whole genome shotgun (WGS) entry which is preliminary data.</text>
</comment>
<feature type="transmembrane region" description="Helical" evidence="7">
    <location>
        <begin position="347"/>
        <end position="370"/>
    </location>
</feature>
<evidence type="ECO:0000256" key="3">
    <source>
        <dbReference type="ARBA" id="ARBA00022692"/>
    </source>
</evidence>
<feature type="domain" description="Major facilitator superfamily (MFS) profile" evidence="8">
    <location>
        <begin position="45"/>
        <end position="542"/>
    </location>
</feature>
<feature type="transmembrane region" description="Helical" evidence="7">
    <location>
        <begin position="377"/>
        <end position="395"/>
    </location>
</feature>
<feature type="transmembrane region" description="Helical" evidence="7">
    <location>
        <begin position="519"/>
        <end position="538"/>
    </location>
</feature>
<sequence length="569" mass="62793">MEDIKVQTSRVIDVNDSQVIEKQALDDRLGDAHLNILPTKKIIVCLAALSLGLFASFADQTSITIALPAIAKDLRAETTINWAGTAALLANCVCQVLFGRLADIFGRKNILLFSLGTQAVADIGCAVSRTGVEFYIFRAIAGIGCGGTQSLTMVMLSDICTLKQRGKYQGILGAQVGLANALGPFIMAAFVEHTTWRDFYYMMIPLVISVMVTIYFLIDGKKNASQLNNVLSRKEKFKKIDYLGMFFSTASLTLLLIPISGGGSSYPWNSPLIIGMFVSGGLSFFVFIYIEWKLAELPMIPLRIFASPSLSLILGSNFLYGMAYYGFTYYLPYYLQIVRGLDSIHASIILLPLVLTQSIASIIGGTLISYFGHYKNIILMGYGLWTVSCGLLYIFNTQTNWGVIVVILLVMGVGVGWTFQPTMVAAQSQAKKSDRAIVISARNVLRSFGGSVGISIASMIVSNSLLREIRRESKNEGSILDGYLDYLKDHIYSRVDTSKLNHAQQVVVREMYMKAIKNYFYICLPLIAVCFISTIFVVDRGLQCIDEEPEQKNKDKESDIDTSSNSSRQ</sequence>
<dbReference type="PANTHER" id="PTHR23501:SF78">
    <property type="entry name" value="MAJOR FACILITATOR SUPERFAMILY (MFS) PROFILE DOMAIN-CONTAINING PROTEIN-RELATED"/>
    <property type="match status" value="1"/>
</dbReference>
<feature type="transmembrane region" description="Helical" evidence="7">
    <location>
        <begin position="401"/>
        <end position="419"/>
    </location>
</feature>
<dbReference type="Proteomes" id="UP000002258">
    <property type="component" value="Chromosome 1"/>
</dbReference>